<comment type="caution">
    <text evidence="1">The sequence shown here is derived from an EMBL/GenBank/DDBJ whole genome shotgun (WGS) entry which is preliminary data.</text>
</comment>
<keyword evidence="1" id="KW-0695">RNA-directed DNA polymerase</keyword>
<keyword evidence="1" id="KW-0548">Nucleotidyltransferase</keyword>
<protein>
    <submittedName>
        <fullName evidence="1">Reverse transcriptase domain-containing protein</fullName>
    </submittedName>
</protein>
<evidence type="ECO:0000313" key="1">
    <source>
        <dbReference type="EMBL" id="KAH9679102.1"/>
    </source>
</evidence>
<accession>A0ACB8HXU7</accession>
<dbReference type="EMBL" id="CM039178">
    <property type="protein sequence ID" value="KAH9679102.1"/>
    <property type="molecule type" value="Genomic_DNA"/>
</dbReference>
<evidence type="ECO:0000313" key="2">
    <source>
        <dbReference type="Proteomes" id="UP000829398"/>
    </source>
</evidence>
<keyword evidence="1" id="KW-0808">Transferase</keyword>
<name>A0ACB8HXU7_CITSI</name>
<sequence>MTVQQMKKKSEQLCFPSCFAVGREGMGGGLAMLWSSDVTVDIKSYSFHHVDAVVHSENGSLWRLVEKGKEGRFFKRTFHRAHYEDFWSSYEKCKEIVKHEWKDTSCWSKGNPVDLFKKKSKEALADLKLWSNNEFKGRQKKLMQLKDKLKMIKEDSSHHDSGDEIRKTERQIDNILLDEEIYWKQRSRADWLLNKLASTNNKGNEYISTALAQMCPTKAPGYECLNKIRQSRGKRNVVALKLDISKAYDRMEWCFVEKAMHQLGFSAKWVNLIMNCISTASFSVLINGVPTGLIYPQRGLRQGCPLSPYLFIICVEAFLNLISQAERPVPAYAMSVFKVPLSICEDIQKAIARFWWGALGFREFSSFNQALIAKQGWRVLQNLEILLSKILKARYFKHSNFMEAKLGSKPSFVWRSILWGRQVLCKGSRWTIGDGEKVYIYKSNWIPKPETLKPGSPQTLPPCAVVAELIRNHQWKEEVIAQHFMKDEAATILSIPLPKSPQPDQLIWHYDKHGNYSVKSGYQIALKLKFTETASSSDNSKTHWDVIWAKEIPEKIKVFMWRSAQNLLPAAHNLWQRKIIKEPVCWRCQKENEDIFHALMRCKHAEKVWKLTNYYQHIKCLARQDMLSVLQELATNRRKEDVELIIVLCWSIWYSRNILLFKGKREDPHLSVARAIGILDSYRRIKTPADQTIPRDQSCNQQAWTPPPNGWFKVNVDAAIKLSDQTAGLGVIIRDSGGKAVAAAVQKVSFEGDVAFMEAAAVNLGIQVAQNAKFLPIIVESDSKEVVDLARNRKGCLSEIFWQISAIQASLKSLNQSQIQHVSRACNCSCFSSFSSEL</sequence>
<dbReference type="Proteomes" id="UP000829398">
    <property type="component" value="Chromosome 9"/>
</dbReference>
<proteinExistence type="predicted"/>
<keyword evidence="2" id="KW-1185">Reference proteome</keyword>
<organism evidence="1 2">
    <name type="scientific">Citrus sinensis</name>
    <name type="common">Sweet orange</name>
    <name type="synonym">Citrus aurantium var. sinensis</name>
    <dbReference type="NCBI Taxonomy" id="2711"/>
    <lineage>
        <taxon>Eukaryota</taxon>
        <taxon>Viridiplantae</taxon>
        <taxon>Streptophyta</taxon>
        <taxon>Embryophyta</taxon>
        <taxon>Tracheophyta</taxon>
        <taxon>Spermatophyta</taxon>
        <taxon>Magnoliopsida</taxon>
        <taxon>eudicotyledons</taxon>
        <taxon>Gunneridae</taxon>
        <taxon>Pentapetalae</taxon>
        <taxon>rosids</taxon>
        <taxon>malvids</taxon>
        <taxon>Sapindales</taxon>
        <taxon>Rutaceae</taxon>
        <taxon>Aurantioideae</taxon>
        <taxon>Citrus</taxon>
    </lineage>
</organism>
<gene>
    <name evidence="1" type="ORF">KPL71_025979</name>
</gene>
<reference evidence="2" key="1">
    <citation type="journal article" date="2023" name="Hortic. Res.">
        <title>A chromosome-level phased genome enabling allele-level studies in sweet orange: a case study on citrus Huanglongbing tolerance.</title>
        <authorList>
            <person name="Wu B."/>
            <person name="Yu Q."/>
            <person name="Deng Z."/>
            <person name="Duan Y."/>
            <person name="Luo F."/>
            <person name="Gmitter F. Jr."/>
        </authorList>
    </citation>
    <scope>NUCLEOTIDE SEQUENCE [LARGE SCALE GENOMIC DNA]</scope>
    <source>
        <strain evidence="2">cv. Valencia</strain>
    </source>
</reference>